<accession>A0A1Y1S9A2</accession>
<keyword evidence="2" id="KW-1185">Reference proteome</keyword>
<proteinExistence type="predicted"/>
<comment type="caution">
    <text evidence="1">The sequence shown here is derived from an EMBL/GenBank/DDBJ whole genome shotgun (WGS) entry which is preliminary data.</text>
</comment>
<dbReference type="AlphaFoldDB" id="A0A1Y1S9A2"/>
<evidence type="ECO:0000313" key="1">
    <source>
        <dbReference type="EMBL" id="ORD95044.1"/>
    </source>
</evidence>
<dbReference type="VEuPathDB" id="MicrosporidiaDB:ECANGB1_2634"/>
<evidence type="ECO:0000313" key="2">
    <source>
        <dbReference type="Proteomes" id="UP000192639"/>
    </source>
</evidence>
<dbReference type="EMBL" id="LWDP01000005">
    <property type="protein sequence ID" value="ORD95044.1"/>
    <property type="molecule type" value="Genomic_DNA"/>
</dbReference>
<reference evidence="1 2" key="1">
    <citation type="journal article" date="2017" name="Environ. Microbiol.">
        <title>Decay of the glycolytic pathway and adaptation to intranuclear parasitism within Enterocytozoonidae microsporidia.</title>
        <authorList>
            <person name="Wiredu Boakye D."/>
            <person name="Jaroenlak P."/>
            <person name="Prachumwat A."/>
            <person name="Williams T.A."/>
            <person name="Bateman K.S."/>
            <person name="Itsathitphaisarn O."/>
            <person name="Sritunyalucksana K."/>
            <person name="Paszkiewicz K.H."/>
            <person name="Moore K.A."/>
            <person name="Stentiford G.D."/>
            <person name="Williams B.A."/>
        </authorList>
    </citation>
    <scope>NUCLEOTIDE SEQUENCE [LARGE SCALE GENOMIC DNA]</scope>
    <source>
        <strain evidence="1 2">GB1</strain>
    </source>
</reference>
<protein>
    <submittedName>
        <fullName evidence="1">Uncharacterized protein</fullName>
    </submittedName>
</protein>
<name>A0A1Y1S9A2_9MICR</name>
<sequence length="56" mass="6053">MLATLQAFGACAGSLLVRLLPQPGLTPPCWLSRPSPFVRWLDSFSSLMTGVLSSKF</sequence>
<organism evidence="1 2">
    <name type="scientific">Enterospora canceri</name>
    <dbReference type="NCBI Taxonomy" id="1081671"/>
    <lineage>
        <taxon>Eukaryota</taxon>
        <taxon>Fungi</taxon>
        <taxon>Fungi incertae sedis</taxon>
        <taxon>Microsporidia</taxon>
        <taxon>Enterocytozoonidae</taxon>
        <taxon>Enterospora</taxon>
    </lineage>
</organism>
<dbReference type="Proteomes" id="UP000192639">
    <property type="component" value="Unassembled WGS sequence"/>
</dbReference>
<gene>
    <name evidence="1" type="ORF">ECANGB1_2634</name>
</gene>